<dbReference type="InterPro" id="IPR050706">
    <property type="entry name" value="Cyclic-di-GMP_PDE-like"/>
</dbReference>
<comment type="caution">
    <text evidence="1">The sequence shown here is derived from an EMBL/GenBank/DDBJ whole genome shotgun (WGS) entry which is preliminary data.</text>
</comment>
<sequence>MLLTFILFFVSAAAIYLACEYFVNGIEWFGKHLNLGATAVGSVLAAFGTDINPSRLILEITENIALNNCASMIEKMNFLSRHGIQLSLDDFGTGYSSLSYLQKMPMSQIKIDRSFVQAALDDKRSNKLVTGIIKIGLDLNLRVLVEGIETIEQFNAFKSNGCTEFQGYLWGCPMPLNDFIKQLPYFHK</sequence>
<evidence type="ECO:0000313" key="1">
    <source>
        <dbReference type="EMBL" id="KDM57138.1"/>
    </source>
</evidence>
<dbReference type="GO" id="GO:0071111">
    <property type="term" value="F:cyclic-guanylate-specific phosphodiesterase activity"/>
    <property type="evidence" value="ECO:0007669"/>
    <property type="project" value="InterPro"/>
</dbReference>
<reference evidence="1 2" key="1">
    <citation type="submission" date="2014-04" db="EMBL/GenBank/DDBJ databases">
        <title>The Genome Sequence of Acinetobacter baumanii BIDMC 57.</title>
        <authorList>
            <consortium name="The Broad Institute Genomics Platform"/>
            <consortium name="The Broad Institute Genome Sequencing Center for Infectious Disease"/>
            <person name="Murphy C."/>
            <person name="Cosimi L."/>
            <person name="Cerqueira G."/>
            <person name="Feldgarden M."/>
            <person name="Earl A."/>
            <person name="Spencer M.D."/>
            <person name="Fodor A."/>
            <person name="Sautter R.L."/>
            <person name="Hung D."/>
            <person name="Onderdonk A.B."/>
            <person name="Ernst C."/>
            <person name="Delaney M."/>
            <person name="DuBois A."/>
            <person name="Young S.K."/>
            <person name="Zeng Q."/>
            <person name="Gargeya S."/>
            <person name="Abouelleil A."/>
            <person name="Alvarado L."/>
            <person name="Chapman S.B."/>
            <person name="Gainer-Dewar J."/>
            <person name="Goldberg J."/>
            <person name="Griggs A."/>
            <person name="Gujja S."/>
            <person name="Hansen M."/>
            <person name="Howarth C."/>
            <person name="Imamovic A."/>
            <person name="Larimer J."/>
            <person name="Pearson M."/>
            <person name="Poon T.W."/>
            <person name="Priest M."/>
            <person name="Roberts A."/>
            <person name="Saif S."/>
            <person name="Shea T."/>
            <person name="Sykes S."/>
            <person name="Wortman J."/>
            <person name="Nusbaum C."/>
            <person name="Birren B."/>
        </authorList>
    </citation>
    <scope>NUCLEOTIDE SEQUENCE [LARGE SCALE GENOMIC DNA]</scope>
    <source>
        <strain evidence="1 2">BIDMC 57</strain>
    </source>
</reference>
<dbReference type="SUPFAM" id="SSF141868">
    <property type="entry name" value="EAL domain-like"/>
    <property type="match status" value="1"/>
</dbReference>
<dbReference type="SMART" id="SM00052">
    <property type="entry name" value="EAL"/>
    <property type="match status" value="1"/>
</dbReference>
<dbReference type="AlphaFoldDB" id="A0A2T7FKZ3"/>
<dbReference type="PANTHER" id="PTHR33121">
    <property type="entry name" value="CYCLIC DI-GMP PHOSPHODIESTERASE PDEF"/>
    <property type="match status" value="1"/>
</dbReference>
<dbReference type="EMBL" id="JMUI01000003">
    <property type="protein sequence ID" value="KDM57138.1"/>
    <property type="molecule type" value="Genomic_DNA"/>
</dbReference>
<dbReference type="PANTHER" id="PTHR33121:SF79">
    <property type="entry name" value="CYCLIC DI-GMP PHOSPHODIESTERASE PDED-RELATED"/>
    <property type="match status" value="1"/>
</dbReference>
<evidence type="ECO:0000313" key="2">
    <source>
        <dbReference type="Proteomes" id="UP000027208"/>
    </source>
</evidence>
<dbReference type="InterPro" id="IPR035919">
    <property type="entry name" value="EAL_sf"/>
</dbReference>
<dbReference type="Pfam" id="PF00563">
    <property type="entry name" value="EAL"/>
    <property type="match status" value="1"/>
</dbReference>
<dbReference type="InterPro" id="IPR001633">
    <property type="entry name" value="EAL_dom"/>
</dbReference>
<dbReference type="Proteomes" id="UP000027208">
    <property type="component" value="Unassembled WGS sequence"/>
</dbReference>
<proteinExistence type="predicted"/>
<name>A0A2T7FKZ3_ACINO</name>
<organism evidence="1 2">
    <name type="scientific">Acinetobacter nosocomialis</name>
    <dbReference type="NCBI Taxonomy" id="106654"/>
    <lineage>
        <taxon>Bacteria</taxon>
        <taxon>Pseudomonadati</taxon>
        <taxon>Pseudomonadota</taxon>
        <taxon>Gammaproteobacteria</taxon>
        <taxon>Moraxellales</taxon>
        <taxon>Moraxellaceae</taxon>
        <taxon>Acinetobacter</taxon>
        <taxon>Acinetobacter calcoaceticus/baumannii complex</taxon>
    </lineage>
</organism>
<accession>A0A2T7FKZ3</accession>
<dbReference type="CDD" id="cd01948">
    <property type="entry name" value="EAL"/>
    <property type="match status" value="1"/>
</dbReference>
<dbReference type="Gene3D" id="3.20.20.450">
    <property type="entry name" value="EAL domain"/>
    <property type="match status" value="1"/>
</dbReference>
<gene>
    <name evidence="1" type="ORF">AE32_01249</name>
</gene>
<dbReference type="PROSITE" id="PS50883">
    <property type="entry name" value="EAL"/>
    <property type="match status" value="1"/>
</dbReference>
<protein>
    <submittedName>
        <fullName evidence="1">Uncharacterized protein</fullName>
    </submittedName>
</protein>